<dbReference type="OrthoDB" id="6460236at2759"/>
<keyword evidence="2" id="KW-1185">Reference proteome</keyword>
<accession>A0A4Y2A9P2</accession>
<proteinExistence type="predicted"/>
<organism evidence="1 2">
    <name type="scientific">Araneus ventricosus</name>
    <name type="common">Orbweaver spider</name>
    <name type="synonym">Epeira ventricosa</name>
    <dbReference type="NCBI Taxonomy" id="182803"/>
    <lineage>
        <taxon>Eukaryota</taxon>
        <taxon>Metazoa</taxon>
        <taxon>Ecdysozoa</taxon>
        <taxon>Arthropoda</taxon>
        <taxon>Chelicerata</taxon>
        <taxon>Arachnida</taxon>
        <taxon>Araneae</taxon>
        <taxon>Araneomorphae</taxon>
        <taxon>Entelegynae</taxon>
        <taxon>Araneoidea</taxon>
        <taxon>Araneidae</taxon>
        <taxon>Araneus</taxon>
    </lineage>
</organism>
<reference evidence="1 2" key="1">
    <citation type="journal article" date="2019" name="Sci. Rep.">
        <title>Orb-weaving spider Araneus ventricosus genome elucidates the spidroin gene catalogue.</title>
        <authorList>
            <person name="Kono N."/>
            <person name="Nakamura H."/>
            <person name="Ohtoshi R."/>
            <person name="Moran D.A.P."/>
            <person name="Shinohara A."/>
            <person name="Yoshida Y."/>
            <person name="Fujiwara M."/>
            <person name="Mori M."/>
            <person name="Tomita M."/>
            <person name="Arakawa K."/>
        </authorList>
    </citation>
    <scope>NUCLEOTIDE SEQUENCE [LARGE SCALE GENOMIC DNA]</scope>
</reference>
<protein>
    <submittedName>
        <fullName evidence="1">Uncharacterized protein</fullName>
    </submittedName>
</protein>
<evidence type="ECO:0000313" key="1">
    <source>
        <dbReference type="EMBL" id="GBL75966.1"/>
    </source>
</evidence>
<evidence type="ECO:0000313" key="2">
    <source>
        <dbReference type="Proteomes" id="UP000499080"/>
    </source>
</evidence>
<gene>
    <name evidence="1" type="ORF">AVEN_234290_1</name>
</gene>
<dbReference type="AlphaFoldDB" id="A0A4Y2A9P2"/>
<name>A0A4Y2A9P2_ARAVE</name>
<feature type="non-terminal residue" evidence="1">
    <location>
        <position position="41"/>
    </location>
</feature>
<comment type="caution">
    <text evidence="1">The sequence shown here is derived from an EMBL/GenBank/DDBJ whole genome shotgun (WGS) entry which is preliminary data.</text>
</comment>
<dbReference type="EMBL" id="BGPR01000009">
    <property type="protein sequence ID" value="GBL75966.1"/>
    <property type="molecule type" value="Genomic_DNA"/>
</dbReference>
<sequence>MATVPQKARLWFHESKSILEVQGNIRLEYRNCLSPSKNSKS</sequence>
<dbReference type="Proteomes" id="UP000499080">
    <property type="component" value="Unassembled WGS sequence"/>
</dbReference>